<dbReference type="Gene3D" id="1.20.1290.10">
    <property type="entry name" value="AhpD-like"/>
    <property type="match status" value="1"/>
</dbReference>
<reference evidence="3 4" key="1">
    <citation type="submission" date="2023-04" db="EMBL/GenBank/DDBJ databases">
        <title>Halomonas strains isolated from rhizosphere soil.</title>
        <authorList>
            <person name="Xu L."/>
            <person name="Sun J.-Q."/>
        </authorList>
    </citation>
    <scope>NUCLEOTIDE SEQUENCE [LARGE SCALE GENOMIC DNA]</scope>
    <source>
        <strain evidence="3 4">LR5S20</strain>
    </source>
</reference>
<dbReference type="EMBL" id="JASCQP010000027">
    <property type="protein sequence ID" value="MDI5891848.1"/>
    <property type="molecule type" value="Genomic_DNA"/>
</dbReference>
<dbReference type="InterPro" id="IPR029032">
    <property type="entry name" value="AhpD-like"/>
</dbReference>
<protein>
    <submittedName>
        <fullName evidence="3">Carboxymuconolactone decarboxylase family protein</fullName>
    </submittedName>
</protein>
<proteinExistence type="predicted"/>
<feature type="domain" description="Carboxymuconolactone decarboxylase-like" evidence="2">
    <location>
        <begin position="45"/>
        <end position="112"/>
    </location>
</feature>
<name>A0ABT6V0U2_9GAMM</name>
<evidence type="ECO:0000313" key="4">
    <source>
        <dbReference type="Proteomes" id="UP001225957"/>
    </source>
</evidence>
<dbReference type="NCBIfam" id="TIGR00778">
    <property type="entry name" value="ahpD_dom"/>
    <property type="match status" value="1"/>
</dbReference>
<evidence type="ECO:0000259" key="2">
    <source>
        <dbReference type="Pfam" id="PF02627"/>
    </source>
</evidence>
<dbReference type="RefSeq" id="WP_282735785.1">
    <property type="nucleotide sequence ID" value="NZ_JASCQP010000027.1"/>
</dbReference>
<evidence type="ECO:0000313" key="3">
    <source>
        <dbReference type="EMBL" id="MDI5891848.1"/>
    </source>
</evidence>
<dbReference type="PANTHER" id="PTHR33930">
    <property type="entry name" value="ALKYL HYDROPEROXIDE REDUCTASE AHPD"/>
    <property type="match status" value="1"/>
</dbReference>
<comment type="caution">
    <text evidence="3">The sequence shown here is derived from an EMBL/GenBank/DDBJ whole genome shotgun (WGS) entry which is preliminary data.</text>
</comment>
<organism evidence="3 4">
    <name type="scientific">Halomonas rhizosphaerae</name>
    <dbReference type="NCBI Taxonomy" id="3043296"/>
    <lineage>
        <taxon>Bacteria</taxon>
        <taxon>Pseudomonadati</taxon>
        <taxon>Pseudomonadota</taxon>
        <taxon>Gammaproteobacteria</taxon>
        <taxon>Oceanospirillales</taxon>
        <taxon>Halomonadaceae</taxon>
        <taxon>Halomonas</taxon>
    </lineage>
</organism>
<dbReference type="Proteomes" id="UP001225957">
    <property type="component" value="Unassembled WGS sequence"/>
</dbReference>
<dbReference type="InterPro" id="IPR004675">
    <property type="entry name" value="AhpD_core"/>
</dbReference>
<evidence type="ECO:0000256" key="1">
    <source>
        <dbReference type="SAM" id="SignalP"/>
    </source>
</evidence>
<sequence>MKTFLLASALMLGISGFAVAQEAPKFFSETYPKHGLQSALEARSALQSGEAALDAKTRELIGLAVAAQIPCSYCSYAHTERARAEGATVDEIREAVAVAAQVRHWSTVLNGMQYDLEAFKSEFDEMSGTTE</sequence>
<gene>
    <name evidence="3" type="ORF">QLQ83_12165</name>
</gene>
<dbReference type="PANTHER" id="PTHR33930:SF2">
    <property type="entry name" value="BLR3452 PROTEIN"/>
    <property type="match status" value="1"/>
</dbReference>
<dbReference type="SUPFAM" id="SSF69118">
    <property type="entry name" value="AhpD-like"/>
    <property type="match status" value="1"/>
</dbReference>
<feature type="chain" id="PRO_5045210782" evidence="1">
    <location>
        <begin position="21"/>
        <end position="131"/>
    </location>
</feature>
<dbReference type="Pfam" id="PF02627">
    <property type="entry name" value="CMD"/>
    <property type="match status" value="1"/>
</dbReference>
<accession>A0ABT6V0U2</accession>
<keyword evidence="4" id="KW-1185">Reference proteome</keyword>
<keyword evidence="1" id="KW-0732">Signal</keyword>
<dbReference type="InterPro" id="IPR003779">
    <property type="entry name" value="CMD-like"/>
</dbReference>
<feature type="signal peptide" evidence="1">
    <location>
        <begin position="1"/>
        <end position="20"/>
    </location>
</feature>